<evidence type="ECO:0000256" key="8">
    <source>
        <dbReference type="ARBA" id="ARBA00022989"/>
    </source>
</evidence>
<evidence type="ECO:0000256" key="2">
    <source>
        <dbReference type="ARBA" id="ARBA00004236"/>
    </source>
</evidence>
<dbReference type="PANTHER" id="PTHR45436">
    <property type="entry name" value="SENSOR HISTIDINE KINASE YKOH"/>
    <property type="match status" value="1"/>
</dbReference>
<dbReference type="InterPro" id="IPR036097">
    <property type="entry name" value="HisK_dim/P_sf"/>
</dbReference>
<protein>
    <recommendedName>
        <fullName evidence="3">histidine kinase</fullName>
        <ecNumber evidence="3">2.7.13.3</ecNumber>
    </recommendedName>
</protein>
<evidence type="ECO:0000259" key="12">
    <source>
        <dbReference type="PROSITE" id="PS50885"/>
    </source>
</evidence>
<evidence type="ECO:0000256" key="1">
    <source>
        <dbReference type="ARBA" id="ARBA00000085"/>
    </source>
</evidence>
<keyword evidence="10" id="KW-0472">Membrane</keyword>
<keyword evidence="9" id="KW-0902">Two-component regulatory system</keyword>
<dbReference type="Pfam" id="PF02518">
    <property type="entry name" value="HATPase_c"/>
    <property type="match status" value="1"/>
</dbReference>
<dbReference type="Gene3D" id="3.30.565.10">
    <property type="entry name" value="Histidine kinase-like ATPase, C-terminal domain"/>
    <property type="match status" value="1"/>
</dbReference>
<evidence type="ECO:0000256" key="7">
    <source>
        <dbReference type="ARBA" id="ARBA00022777"/>
    </source>
</evidence>
<keyword evidence="5" id="KW-0808">Transferase</keyword>
<dbReference type="InterPro" id="IPR003660">
    <property type="entry name" value="HAMP_dom"/>
</dbReference>
<dbReference type="GO" id="GO:0016301">
    <property type="term" value="F:kinase activity"/>
    <property type="evidence" value="ECO:0007669"/>
    <property type="project" value="UniProtKB-KW"/>
</dbReference>
<keyword evidence="4" id="KW-0597">Phosphoprotein</keyword>
<dbReference type="InterPro" id="IPR003594">
    <property type="entry name" value="HATPase_dom"/>
</dbReference>
<sequence>MRPTTLSAQLRHRVTAVVAVLALLISVGTIVAASAIMYSQLDTQIDNAKKLQLHFAPGEQDGRPKGITAPGIPPGTIIFIRFANGVDQASEVGNGTYDDGVSRQVEVKKALSRVEADGQKHNVDLPGWGQYRAIAHSYVTGDLVVIALPLESLNTAIVRLTLLATGLGVVAVVAAALATRAVANAATKPLRSLSATASTISQLDLDHGEVSVPAAVPDPRMHPDHEVAQLTTAFNRMLGNVQGALAARQASETKLRRFVADASHELRNPLAAIRGYSELAARRQGKDSAFALGRIDSESRRMTKLVEDLLLLARLDADAPVEMQPVDIVEVVLNAVSDAQAAGPDHNWRLKLPEEGFEVQANADRLHQVIVNLLTNARNHTPAGTTVTTIAGIRDGRACLMVVDDGPGIAPDVLPRVFERFTRADAARSHSEAKSTGLGLSIVQAVVASFGGQVEVDSHPGRTCFTIWLPLAV</sequence>
<dbReference type="RefSeq" id="WP_212322912.1">
    <property type="nucleotide sequence ID" value="NZ_AP024463.1"/>
</dbReference>
<dbReference type="CDD" id="cd00082">
    <property type="entry name" value="HisKA"/>
    <property type="match status" value="1"/>
</dbReference>
<proteinExistence type="predicted"/>
<keyword evidence="7 13" id="KW-0418">Kinase</keyword>
<dbReference type="InterPro" id="IPR004358">
    <property type="entry name" value="Sig_transdc_His_kin-like_C"/>
</dbReference>
<keyword evidence="6" id="KW-0812">Transmembrane</keyword>
<accession>A0ABX7Y3T3</accession>
<keyword evidence="8" id="KW-1133">Transmembrane helix</keyword>
<dbReference type="SUPFAM" id="SSF47384">
    <property type="entry name" value="Homodimeric domain of signal transducing histidine kinase"/>
    <property type="match status" value="1"/>
</dbReference>
<organism evidence="13 14">
    <name type="scientific">Arachnia rubra</name>
    <dbReference type="NCBI Taxonomy" id="1547448"/>
    <lineage>
        <taxon>Bacteria</taxon>
        <taxon>Bacillati</taxon>
        <taxon>Actinomycetota</taxon>
        <taxon>Actinomycetes</taxon>
        <taxon>Propionibacteriales</taxon>
        <taxon>Propionibacteriaceae</taxon>
        <taxon>Arachnia</taxon>
    </lineage>
</organism>
<gene>
    <name evidence="13" type="ORF">J5A65_13185</name>
</gene>
<dbReference type="SMART" id="SM00304">
    <property type="entry name" value="HAMP"/>
    <property type="match status" value="1"/>
</dbReference>
<dbReference type="PROSITE" id="PS50885">
    <property type="entry name" value="HAMP"/>
    <property type="match status" value="1"/>
</dbReference>
<name>A0ABX7Y3T3_9ACTN</name>
<dbReference type="InterPro" id="IPR036890">
    <property type="entry name" value="HATPase_C_sf"/>
</dbReference>
<dbReference type="SUPFAM" id="SSF55874">
    <property type="entry name" value="ATPase domain of HSP90 chaperone/DNA topoisomerase II/histidine kinase"/>
    <property type="match status" value="1"/>
</dbReference>
<comment type="catalytic activity">
    <reaction evidence="1">
        <text>ATP + protein L-histidine = ADP + protein N-phospho-L-histidine.</text>
        <dbReference type="EC" id="2.7.13.3"/>
    </reaction>
</comment>
<dbReference type="Pfam" id="PF00512">
    <property type="entry name" value="HisKA"/>
    <property type="match status" value="1"/>
</dbReference>
<dbReference type="SMART" id="SM00387">
    <property type="entry name" value="HATPase_c"/>
    <property type="match status" value="1"/>
</dbReference>
<dbReference type="Proteomes" id="UP000678513">
    <property type="component" value="Chromosome"/>
</dbReference>
<dbReference type="CDD" id="cd06225">
    <property type="entry name" value="HAMP"/>
    <property type="match status" value="1"/>
</dbReference>
<comment type="subcellular location">
    <subcellularLocation>
        <location evidence="2">Cell membrane</location>
    </subcellularLocation>
</comment>
<evidence type="ECO:0000256" key="9">
    <source>
        <dbReference type="ARBA" id="ARBA00023012"/>
    </source>
</evidence>
<evidence type="ECO:0000256" key="6">
    <source>
        <dbReference type="ARBA" id="ARBA00022692"/>
    </source>
</evidence>
<dbReference type="PANTHER" id="PTHR45436:SF5">
    <property type="entry name" value="SENSOR HISTIDINE KINASE TRCS"/>
    <property type="match status" value="1"/>
</dbReference>
<dbReference type="InterPro" id="IPR003661">
    <property type="entry name" value="HisK_dim/P_dom"/>
</dbReference>
<evidence type="ECO:0000313" key="13">
    <source>
        <dbReference type="EMBL" id="QUC07854.1"/>
    </source>
</evidence>
<dbReference type="EMBL" id="CP072384">
    <property type="protein sequence ID" value="QUC07854.1"/>
    <property type="molecule type" value="Genomic_DNA"/>
</dbReference>
<evidence type="ECO:0000256" key="5">
    <source>
        <dbReference type="ARBA" id="ARBA00022679"/>
    </source>
</evidence>
<dbReference type="CDD" id="cd00075">
    <property type="entry name" value="HATPase"/>
    <property type="match status" value="1"/>
</dbReference>
<evidence type="ECO:0000256" key="3">
    <source>
        <dbReference type="ARBA" id="ARBA00012438"/>
    </source>
</evidence>
<dbReference type="EC" id="2.7.13.3" evidence="3"/>
<evidence type="ECO:0000259" key="11">
    <source>
        <dbReference type="PROSITE" id="PS50109"/>
    </source>
</evidence>
<reference evidence="13 14" key="1">
    <citation type="submission" date="2021-03" db="EMBL/GenBank/DDBJ databases">
        <title>Human Oral Microbial Genomes.</title>
        <authorList>
            <person name="Johnston C.D."/>
            <person name="Chen T."/>
            <person name="Dewhirst F.E."/>
        </authorList>
    </citation>
    <scope>NUCLEOTIDE SEQUENCE [LARGE SCALE GENOMIC DNA]</scope>
    <source>
        <strain evidence="13 14">DSMZ 100122</strain>
    </source>
</reference>
<dbReference type="InterPro" id="IPR050428">
    <property type="entry name" value="TCS_sensor_his_kinase"/>
</dbReference>
<evidence type="ECO:0000256" key="10">
    <source>
        <dbReference type="ARBA" id="ARBA00023136"/>
    </source>
</evidence>
<feature type="domain" description="Histidine kinase" evidence="11">
    <location>
        <begin position="261"/>
        <end position="473"/>
    </location>
</feature>
<keyword evidence="14" id="KW-1185">Reference proteome</keyword>
<dbReference type="PROSITE" id="PS50109">
    <property type="entry name" value="HIS_KIN"/>
    <property type="match status" value="1"/>
</dbReference>
<dbReference type="SMART" id="SM00388">
    <property type="entry name" value="HisKA"/>
    <property type="match status" value="1"/>
</dbReference>
<dbReference type="Pfam" id="PF00672">
    <property type="entry name" value="HAMP"/>
    <property type="match status" value="1"/>
</dbReference>
<feature type="domain" description="HAMP" evidence="12">
    <location>
        <begin position="184"/>
        <end position="246"/>
    </location>
</feature>
<evidence type="ECO:0000313" key="14">
    <source>
        <dbReference type="Proteomes" id="UP000678513"/>
    </source>
</evidence>
<dbReference type="Gene3D" id="1.10.287.130">
    <property type="match status" value="1"/>
</dbReference>
<dbReference type="InterPro" id="IPR005467">
    <property type="entry name" value="His_kinase_dom"/>
</dbReference>
<evidence type="ECO:0000256" key="4">
    <source>
        <dbReference type="ARBA" id="ARBA00022553"/>
    </source>
</evidence>
<dbReference type="Gene3D" id="6.10.340.10">
    <property type="match status" value="1"/>
</dbReference>
<dbReference type="PRINTS" id="PR00344">
    <property type="entry name" value="BCTRLSENSOR"/>
</dbReference>